<dbReference type="Gene3D" id="2.115.10.20">
    <property type="entry name" value="Glycosyl hydrolase domain, family 43"/>
    <property type="match status" value="1"/>
</dbReference>
<dbReference type="InterPro" id="IPR006710">
    <property type="entry name" value="Glyco_hydro_43"/>
</dbReference>
<keyword evidence="6" id="KW-1185">Reference proteome</keyword>
<proteinExistence type="inferred from homology"/>
<evidence type="ECO:0000256" key="2">
    <source>
        <dbReference type="ARBA" id="ARBA00022801"/>
    </source>
</evidence>
<gene>
    <name evidence="5" type="ORF">EDB81DRAFT_755210</name>
</gene>
<organism evidence="5 6">
    <name type="scientific">Dactylonectria macrodidyma</name>
    <dbReference type="NCBI Taxonomy" id="307937"/>
    <lineage>
        <taxon>Eukaryota</taxon>
        <taxon>Fungi</taxon>
        <taxon>Dikarya</taxon>
        <taxon>Ascomycota</taxon>
        <taxon>Pezizomycotina</taxon>
        <taxon>Sordariomycetes</taxon>
        <taxon>Hypocreomycetidae</taxon>
        <taxon>Hypocreales</taxon>
        <taxon>Nectriaceae</taxon>
        <taxon>Dactylonectria</taxon>
    </lineage>
</organism>
<evidence type="ECO:0000256" key="1">
    <source>
        <dbReference type="ARBA" id="ARBA00009865"/>
    </source>
</evidence>
<comment type="caution">
    <text evidence="5">The sequence shown here is derived from an EMBL/GenBank/DDBJ whole genome shotgun (WGS) entry which is preliminary data.</text>
</comment>
<feature type="chain" id="PRO_5040154317" evidence="4">
    <location>
        <begin position="22"/>
        <end position="230"/>
    </location>
</feature>
<dbReference type="AlphaFoldDB" id="A0A9P9JKU7"/>
<dbReference type="SUPFAM" id="SSF75005">
    <property type="entry name" value="Arabinanase/levansucrase/invertase"/>
    <property type="match status" value="1"/>
</dbReference>
<accession>A0A9P9JKU7</accession>
<dbReference type="GO" id="GO:0005975">
    <property type="term" value="P:carbohydrate metabolic process"/>
    <property type="evidence" value="ECO:0007669"/>
    <property type="project" value="InterPro"/>
</dbReference>
<reference evidence="5" key="1">
    <citation type="journal article" date="2021" name="Nat. Commun.">
        <title>Genetic determinants of endophytism in the Arabidopsis root mycobiome.</title>
        <authorList>
            <person name="Mesny F."/>
            <person name="Miyauchi S."/>
            <person name="Thiergart T."/>
            <person name="Pickel B."/>
            <person name="Atanasova L."/>
            <person name="Karlsson M."/>
            <person name="Huettel B."/>
            <person name="Barry K.W."/>
            <person name="Haridas S."/>
            <person name="Chen C."/>
            <person name="Bauer D."/>
            <person name="Andreopoulos W."/>
            <person name="Pangilinan J."/>
            <person name="LaButti K."/>
            <person name="Riley R."/>
            <person name="Lipzen A."/>
            <person name="Clum A."/>
            <person name="Drula E."/>
            <person name="Henrissat B."/>
            <person name="Kohler A."/>
            <person name="Grigoriev I.V."/>
            <person name="Martin F.M."/>
            <person name="Hacquard S."/>
        </authorList>
    </citation>
    <scope>NUCLEOTIDE SEQUENCE</scope>
    <source>
        <strain evidence="5">MPI-CAGE-AT-0147</strain>
    </source>
</reference>
<dbReference type="Pfam" id="PF04616">
    <property type="entry name" value="Glyco_hydro_43"/>
    <property type="match status" value="1"/>
</dbReference>
<keyword evidence="3" id="KW-0326">Glycosidase</keyword>
<dbReference type="GO" id="GO:0004553">
    <property type="term" value="F:hydrolase activity, hydrolyzing O-glycosyl compounds"/>
    <property type="evidence" value="ECO:0007669"/>
    <property type="project" value="InterPro"/>
</dbReference>
<dbReference type="InterPro" id="IPR051795">
    <property type="entry name" value="Glycosyl_Hydrlase_43"/>
</dbReference>
<evidence type="ECO:0000256" key="4">
    <source>
        <dbReference type="SAM" id="SignalP"/>
    </source>
</evidence>
<keyword evidence="2 5" id="KW-0378">Hydrolase</keyword>
<dbReference type="EMBL" id="JAGMUV010000003">
    <property type="protein sequence ID" value="KAH7166584.1"/>
    <property type="molecule type" value="Genomic_DNA"/>
</dbReference>
<sequence>MLRPFVSIAIVLLAAVHIASALKNPILQGTRPIRAIFALLQWQVLLDFMTMMGSEPKYRSFHRMFWVSSVDLKSWSDVVWGEPNGIDPHQFHDPVFKKTYLTIMGFNDVYERLWGISQCQVDIESGKCLGPYRNIWNGTLPITAKACPEGPKIFLKDGWYYLMVAEGGTGVNHRATIARSKSPECLYNIGTSALLAPTFDLSSYLFDYCDTRVAQSLRKEKQTCSQIAYH</sequence>
<keyword evidence="4" id="KW-0732">Signal</keyword>
<dbReference type="PANTHER" id="PTHR42812:SF12">
    <property type="entry name" value="BETA-XYLOSIDASE-RELATED"/>
    <property type="match status" value="1"/>
</dbReference>
<feature type="signal peptide" evidence="4">
    <location>
        <begin position="1"/>
        <end position="21"/>
    </location>
</feature>
<comment type="similarity">
    <text evidence="1">Belongs to the glycosyl hydrolase 43 family.</text>
</comment>
<evidence type="ECO:0000313" key="5">
    <source>
        <dbReference type="EMBL" id="KAH7166584.1"/>
    </source>
</evidence>
<dbReference type="Proteomes" id="UP000738349">
    <property type="component" value="Unassembled WGS sequence"/>
</dbReference>
<evidence type="ECO:0000256" key="3">
    <source>
        <dbReference type="ARBA" id="ARBA00023295"/>
    </source>
</evidence>
<dbReference type="InterPro" id="IPR023296">
    <property type="entry name" value="Glyco_hydro_beta-prop_sf"/>
</dbReference>
<name>A0A9P9JKU7_9HYPO</name>
<protein>
    <submittedName>
        <fullName evidence="5">Glycosyl hydrolase</fullName>
    </submittedName>
</protein>
<evidence type="ECO:0000313" key="6">
    <source>
        <dbReference type="Proteomes" id="UP000738349"/>
    </source>
</evidence>
<dbReference type="OrthoDB" id="2139957at2759"/>
<dbReference type="PANTHER" id="PTHR42812">
    <property type="entry name" value="BETA-XYLOSIDASE"/>
    <property type="match status" value="1"/>
</dbReference>